<proteinExistence type="predicted"/>
<evidence type="ECO:0000313" key="2">
    <source>
        <dbReference type="Proteomes" id="UP001231362"/>
    </source>
</evidence>
<sequence>MDGRIQELIDYTYIKLGLENYILQRHKLYRKVNFQNETIYTLSMEWFPKNVTEFDEDLNPVGTAVVELRIDNRKFESIIFVDGKSYADSLTFSNVGLGQVVNWIEQETGLKNGAQFRLVEEKTGEYRFQECYHGVPVSPSGYIEIKFDDEGRLIFYSVFGSFPSAQLFNMEEFTLSLNDVEEIAAEQVKRIDFPSYEKKQLIPIYALEEIYIRNDLGKTIPFEVFPIEQAFVKIEKPLYWETKSNQPFERMEIKFHEDISSEQAFSLEPHPDLEPISPHDQEQAIAEVIHFLQRVYPEDSGKWILKTLHREKCYIHATLRRQQTDHKVFQRKLIVFLDQAFKAVNYIDNEMMLEMLHDFTSAGEVKIQNEEAFAKLKPFLTLKPVYVYDTEEERFVLCGKLDCHDGVHAVSGEVVSLDEI</sequence>
<protein>
    <recommendedName>
        <fullName evidence="3">DUF4901 domain-containing protein</fullName>
    </recommendedName>
</protein>
<accession>A0ABT9V1J7</accession>
<comment type="caution">
    <text evidence="1">The sequence shown here is derived from an EMBL/GenBank/DDBJ whole genome shotgun (WGS) entry which is preliminary data.</text>
</comment>
<dbReference type="EMBL" id="JAUSTU010000004">
    <property type="protein sequence ID" value="MDQ0154825.1"/>
    <property type="molecule type" value="Genomic_DNA"/>
</dbReference>
<reference evidence="1 2" key="1">
    <citation type="submission" date="2023-07" db="EMBL/GenBank/DDBJ databases">
        <title>Genomic Encyclopedia of Type Strains, Phase IV (KMG-IV): sequencing the most valuable type-strain genomes for metagenomic binning, comparative biology and taxonomic classification.</title>
        <authorList>
            <person name="Goeker M."/>
        </authorList>
    </citation>
    <scope>NUCLEOTIDE SEQUENCE [LARGE SCALE GENOMIC DNA]</scope>
    <source>
        <strain evidence="1 2">DSM 23948</strain>
    </source>
</reference>
<organism evidence="1 2">
    <name type="scientific">Anoxybacillus andreesenii</name>
    <dbReference type="NCBI Taxonomy" id="1325932"/>
    <lineage>
        <taxon>Bacteria</taxon>
        <taxon>Bacillati</taxon>
        <taxon>Bacillota</taxon>
        <taxon>Bacilli</taxon>
        <taxon>Bacillales</taxon>
        <taxon>Anoxybacillaceae</taxon>
        <taxon>Anoxybacillus</taxon>
    </lineage>
</organism>
<keyword evidence="2" id="KW-1185">Reference proteome</keyword>
<evidence type="ECO:0008006" key="3">
    <source>
        <dbReference type="Google" id="ProtNLM"/>
    </source>
</evidence>
<name>A0ABT9V1J7_9BACL</name>
<gene>
    <name evidence="1" type="ORF">J2S07_001129</name>
</gene>
<dbReference type="Proteomes" id="UP001231362">
    <property type="component" value="Unassembled WGS sequence"/>
</dbReference>
<evidence type="ECO:0000313" key="1">
    <source>
        <dbReference type="EMBL" id="MDQ0154825.1"/>
    </source>
</evidence>